<dbReference type="InterPro" id="IPR020834">
    <property type="entry name" value="LipOase_CS"/>
</dbReference>
<keyword evidence="7 12" id="KW-0223">Dioxygenase</keyword>
<evidence type="ECO:0000256" key="3">
    <source>
        <dbReference type="ARBA" id="ARBA00022516"/>
    </source>
</evidence>
<keyword evidence="15" id="KW-1185">Reference proteome</keyword>
<dbReference type="InterPro" id="IPR000907">
    <property type="entry name" value="LipOase"/>
</dbReference>
<evidence type="ECO:0000313" key="15">
    <source>
        <dbReference type="Proteomes" id="UP000077755"/>
    </source>
</evidence>
<dbReference type="Gene3D" id="4.10.375.10">
    <property type="entry name" value="Lipoxygenase-1, Domain 2"/>
    <property type="match status" value="1"/>
</dbReference>
<dbReference type="SUPFAM" id="SSF49723">
    <property type="entry name" value="Lipase/lipooxygenase domain (PLAT/LH2 domain)"/>
    <property type="match status" value="1"/>
</dbReference>
<evidence type="ECO:0000256" key="5">
    <source>
        <dbReference type="ARBA" id="ARBA00022767"/>
    </source>
</evidence>
<dbReference type="PROSITE" id="PS51393">
    <property type="entry name" value="LIPOXYGENASE_3"/>
    <property type="match status" value="1"/>
</dbReference>
<protein>
    <recommendedName>
        <fullName evidence="13">Lipoxygenase domain-containing protein</fullName>
    </recommendedName>
</protein>
<dbReference type="PROSITE" id="PS00711">
    <property type="entry name" value="LIPOXYGENASE_1"/>
    <property type="match status" value="1"/>
</dbReference>
<dbReference type="EMBL" id="CP093343">
    <property type="protein sequence ID" value="WOG82181.1"/>
    <property type="molecule type" value="Genomic_DNA"/>
</dbReference>
<dbReference type="InterPro" id="IPR001024">
    <property type="entry name" value="PLAT/LH2_dom"/>
</dbReference>
<dbReference type="InterPro" id="IPR036392">
    <property type="entry name" value="PLAT/LH2_dom_sf"/>
</dbReference>
<dbReference type="Gene3D" id="3.10.450.60">
    <property type="match status" value="1"/>
</dbReference>
<keyword evidence="11" id="KW-0275">Fatty acid biosynthesis</keyword>
<keyword evidence="6" id="KW-0276">Fatty acid metabolism</keyword>
<name>A0AAF0W4X7_DAUCS</name>
<evidence type="ECO:0000256" key="1">
    <source>
        <dbReference type="ARBA" id="ARBA00001962"/>
    </source>
</evidence>
<comment type="similarity">
    <text evidence="2 12">Belongs to the lipoxygenase family.</text>
</comment>
<dbReference type="GO" id="GO:0006633">
    <property type="term" value="P:fatty acid biosynthetic process"/>
    <property type="evidence" value="ECO:0007669"/>
    <property type="project" value="UniProtKB-KW"/>
</dbReference>
<dbReference type="InterPro" id="IPR027433">
    <property type="entry name" value="Lipoxygenase_dom_3"/>
</dbReference>
<dbReference type="SUPFAM" id="SSF48484">
    <property type="entry name" value="Lipoxigenase"/>
    <property type="match status" value="1"/>
</dbReference>
<dbReference type="FunFam" id="1.20.245.10:FF:000002">
    <property type="entry name" value="Lipoxygenase"/>
    <property type="match status" value="1"/>
</dbReference>
<dbReference type="GO" id="GO:0046872">
    <property type="term" value="F:metal ion binding"/>
    <property type="evidence" value="ECO:0007669"/>
    <property type="project" value="UniProtKB-KW"/>
</dbReference>
<evidence type="ECO:0000259" key="13">
    <source>
        <dbReference type="PROSITE" id="PS51393"/>
    </source>
</evidence>
<evidence type="ECO:0000256" key="9">
    <source>
        <dbReference type="ARBA" id="ARBA00023004"/>
    </source>
</evidence>
<dbReference type="PRINTS" id="PR00087">
    <property type="entry name" value="LIPOXYGENASE"/>
</dbReference>
<evidence type="ECO:0000256" key="8">
    <source>
        <dbReference type="ARBA" id="ARBA00023002"/>
    </source>
</evidence>
<dbReference type="AlphaFoldDB" id="A0AAF0W4X7"/>
<dbReference type="GO" id="GO:0031408">
    <property type="term" value="P:oxylipin biosynthetic process"/>
    <property type="evidence" value="ECO:0007669"/>
    <property type="project" value="UniProtKB-KW"/>
</dbReference>
<dbReference type="SMART" id="SM00308">
    <property type="entry name" value="LH2"/>
    <property type="match status" value="1"/>
</dbReference>
<proteinExistence type="inferred from homology"/>
<dbReference type="InterPro" id="IPR013819">
    <property type="entry name" value="LipOase_C"/>
</dbReference>
<evidence type="ECO:0000256" key="10">
    <source>
        <dbReference type="ARBA" id="ARBA00023098"/>
    </source>
</evidence>
<dbReference type="PROSITE" id="PS00081">
    <property type="entry name" value="LIPOXYGENASE_2"/>
    <property type="match status" value="1"/>
</dbReference>
<keyword evidence="5" id="KW-0925">Oxylipin biosynthesis</keyword>
<reference evidence="14" key="1">
    <citation type="journal article" date="2016" name="Nat. Genet.">
        <title>A high-quality carrot genome assembly provides new insights into carotenoid accumulation and asterid genome evolution.</title>
        <authorList>
            <person name="Iorizzo M."/>
            <person name="Ellison S."/>
            <person name="Senalik D."/>
            <person name="Zeng P."/>
            <person name="Satapoomin P."/>
            <person name="Huang J."/>
            <person name="Bowman M."/>
            <person name="Iovene M."/>
            <person name="Sanseverino W."/>
            <person name="Cavagnaro P."/>
            <person name="Yildiz M."/>
            <person name="Macko-Podgorni A."/>
            <person name="Moranska E."/>
            <person name="Grzebelus E."/>
            <person name="Grzebelus D."/>
            <person name="Ashrafi H."/>
            <person name="Zheng Z."/>
            <person name="Cheng S."/>
            <person name="Spooner D."/>
            <person name="Van Deynze A."/>
            <person name="Simon P."/>
        </authorList>
    </citation>
    <scope>NUCLEOTIDE SEQUENCE</scope>
    <source>
        <tissue evidence="14">Leaf</tissue>
    </source>
</reference>
<keyword evidence="8 12" id="KW-0560">Oxidoreductase</keyword>
<dbReference type="Gene3D" id="2.60.60.20">
    <property type="entry name" value="PLAT/LH2 domain"/>
    <property type="match status" value="1"/>
</dbReference>
<dbReference type="PANTHER" id="PTHR11771">
    <property type="entry name" value="LIPOXYGENASE"/>
    <property type="match status" value="1"/>
</dbReference>
<evidence type="ECO:0000256" key="7">
    <source>
        <dbReference type="ARBA" id="ARBA00022964"/>
    </source>
</evidence>
<evidence type="ECO:0000256" key="12">
    <source>
        <dbReference type="RuleBase" id="RU003974"/>
    </source>
</evidence>
<dbReference type="Proteomes" id="UP000077755">
    <property type="component" value="Chromosome 1"/>
</dbReference>
<keyword evidence="3" id="KW-0444">Lipid biosynthesis</keyword>
<dbReference type="InterPro" id="IPR020833">
    <property type="entry name" value="LipOase_Fe_BS"/>
</dbReference>
<evidence type="ECO:0000256" key="11">
    <source>
        <dbReference type="ARBA" id="ARBA00023160"/>
    </source>
</evidence>
<dbReference type="Gene3D" id="4.10.372.10">
    <property type="entry name" value="Lipoxygenase-1, Domain 3"/>
    <property type="match status" value="1"/>
</dbReference>
<evidence type="ECO:0000256" key="6">
    <source>
        <dbReference type="ARBA" id="ARBA00022832"/>
    </source>
</evidence>
<reference evidence="14" key="2">
    <citation type="submission" date="2022-03" db="EMBL/GenBank/DDBJ databases">
        <title>Draft title - Genomic analysis of global carrot germplasm unveils the trajectory of domestication and the origin of high carotenoid orange carrot.</title>
        <authorList>
            <person name="Iorizzo M."/>
            <person name="Ellison S."/>
            <person name="Senalik D."/>
            <person name="Macko-Podgorni A."/>
            <person name="Grzebelus D."/>
            <person name="Bostan H."/>
            <person name="Rolling W."/>
            <person name="Curaba J."/>
            <person name="Simon P."/>
        </authorList>
    </citation>
    <scope>NUCLEOTIDE SEQUENCE</scope>
    <source>
        <tissue evidence="14">Leaf</tissue>
    </source>
</reference>
<sequence>MLKPQSVLNQHYSSCFSNKDQLPWHNAPFSSRSLPLVTNQLNRKDYYPSNKSECYVCAAVAKPSNCNDPALNNIQLTATIIVEAGATGVLSYLSKLGRVKSGRVGVELVAANKCSEDGEKRKSIQQDAEEGKGGYTCTFNVEHRFGDVGAIFVKEIYFDGYPGGRIIFSCESWLQPDSNRIFFTNKSEDLKRKVLGGNPTYPYPRRCRTGSPSSKKEIFSNPRIKDKIYVPRDENFSEMKLSSFNSAKRHAFIPAIENILLKEDERRFSSFAEIDQLFDENDNLSTECKETPSKILPDLGSFLRFRTPELLNKDKFAWMKDEEFGRQTLAGVNPCTIQLVREWPLKSNLAQEYYGEPESAITKELLESMMAECMTVEKAIEEKRLFVIDYHDLMLPFVEKVRKTGGRNLYGSRALFFRTTSDTLKPMAIELWKEAYTPSTHGTAGWLWMLAKAQFLALDSCYHQLISHWLRTHCVVEPYVIATNRQLSSMHPIYRLLKPHFKDTMAINALARESLVNAGGIIESAFSPGKYSLEMSSVAYRDLWRFDQEGLPADLIRRGMAEEDPTSDTGVKLTIEDYPYASDGIVMWTIIGQWVNAYVNHYYPDETDIEFDYEIKNWWTEIRTVGHRDKKDETWWPKLDTSEDLTGILTTMIWIASGHHAAVNFGQYDYAAYFPSRPTIARAKMPTEDQTDESWEDFISRPEDMILSCFPTCDQACMVVATLNVLSKHSEDEQYIGDKPEASWAENAVIKAEFELFRERLMDLNKIIDERNKKLKNRSGAGVIPYTLLKTTCQDKLKGMGVPNSISI</sequence>
<dbReference type="InterPro" id="IPR036226">
    <property type="entry name" value="LipOase_C_sf"/>
</dbReference>
<comment type="cofactor">
    <cofactor evidence="1 12">
        <name>Fe cation</name>
        <dbReference type="ChEBI" id="CHEBI:24875"/>
    </cofactor>
</comment>
<evidence type="ECO:0000256" key="4">
    <source>
        <dbReference type="ARBA" id="ARBA00022723"/>
    </source>
</evidence>
<dbReference type="GO" id="GO:0016702">
    <property type="term" value="F:oxidoreductase activity, acting on single donors with incorporation of molecular oxygen, incorporation of two atoms of oxygen"/>
    <property type="evidence" value="ECO:0007669"/>
    <property type="project" value="InterPro"/>
</dbReference>
<dbReference type="GO" id="GO:0034440">
    <property type="term" value="P:lipid oxidation"/>
    <property type="evidence" value="ECO:0007669"/>
    <property type="project" value="InterPro"/>
</dbReference>
<evidence type="ECO:0000256" key="2">
    <source>
        <dbReference type="ARBA" id="ARBA00009419"/>
    </source>
</evidence>
<accession>A0AAF0W4X7</accession>
<organism evidence="14 15">
    <name type="scientific">Daucus carota subsp. sativus</name>
    <name type="common">Carrot</name>
    <dbReference type="NCBI Taxonomy" id="79200"/>
    <lineage>
        <taxon>Eukaryota</taxon>
        <taxon>Viridiplantae</taxon>
        <taxon>Streptophyta</taxon>
        <taxon>Embryophyta</taxon>
        <taxon>Tracheophyta</taxon>
        <taxon>Spermatophyta</taxon>
        <taxon>Magnoliopsida</taxon>
        <taxon>eudicotyledons</taxon>
        <taxon>Gunneridae</taxon>
        <taxon>Pentapetalae</taxon>
        <taxon>asterids</taxon>
        <taxon>campanulids</taxon>
        <taxon>Apiales</taxon>
        <taxon>Apiaceae</taxon>
        <taxon>Apioideae</taxon>
        <taxon>Scandiceae</taxon>
        <taxon>Daucinae</taxon>
        <taxon>Daucus</taxon>
        <taxon>Daucus sect. Daucus</taxon>
    </lineage>
</organism>
<evidence type="ECO:0000313" key="14">
    <source>
        <dbReference type="EMBL" id="WOG82181.1"/>
    </source>
</evidence>
<gene>
    <name evidence="14" type="ORF">DCAR_0101343</name>
</gene>
<dbReference type="Gene3D" id="1.20.245.10">
    <property type="entry name" value="Lipoxygenase-1, Domain 5"/>
    <property type="match status" value="1"/>
</dbReference>
<keyword evidence="9 12" id="KW-0408">Iron</keyword>
<feature type="domain" description="Lipoxygenase" evidence="13">
    <location>
        <begin position="122"/>
        <end position="808"/>
    </location>
</feature>
<keyword evidence="10" id="KW-0443">Lipid metabolism</keyword>
<keyword evidence="4 12" id="KW-0479">Metal-binding</keyword>
<dbReference type="Pfam" id="PF00305">
    <property type="entry name" value="Lipoxygenase"/>
    <property type="match status" value="1"/>
</dbReference>